<dbReference type="Proteomes" id="UP000297295">
    <property type="component" value="Unassembled WGS sequence"/>
</dbReference>
<dbReference type="OrthoDB" id="120859at2157"/>
<keyword evidence="2" id="KW-1185">Reference proteome</keyword>
<dbReference type="Pfam" id="PF09890">
    <property type="entry name" value="DUF2117"/>
    <property type="match status" value="1"/>
</dbReference>
<evidence type="ECO:0000313" key="2">
    <source>
        <dbReference type="Proteomes" id="UP000297295"/>
    </source>
</evidence>
<accession>A0A4E0Q325</accession>
<proteinExistence type="predicted"/>
<dbReference type="AlphaFoldDB" id="A0A4E0Q325"/>
<gene>
    <name evidence="1" type="ORF">CUN85_11205</name>
</gene>
<sequence length="388" mass="42819">MEIGIVIHGPDIVDSGMACDIIKILQGFGRTDSRIAGAIGKTAVLDAHLEKYINISSSLKPSECIEEFFLTKDAVVLLNQGKNVENGRIFGNIVVSNIKDRNKKPLIQIESPSKPGGEVIPWNICSVALATQLSQLLGTYLSDVPHVVIPIRTEDHGRRIIRKVHGVHPGEKIFINGIIVGQAISEDINIVTEDGFITEIKGAQVKEHGLEKLHGYEKRGSIDITRCWIKSGPLRGNGFLARRHIPVLAGLSDSSTISMEHIEVLPAMIKAVIIDHEAERTFELADNAQVAITIGDDTTEIAGDILFRLEIPIIGITDGDLDGFSHRKHIHPGSVIFRVSDGHDDIIGRKIRLEIFRGYKTGSFNSIIELKEKVRLLANRHIKFSRNY</sequence>
<dbReference type="InterPro" id="IPR012032">
    <property type="entry name" value="UCP006598"/>
</dbReference>
<dbReference type="RefSeq" id="WP_135390392.1">
    <property type="nucleotide sequence ID" value="NZ_PGGK01000015.1"/>
</dbReference>
<comment type="caution">
    <text evidence="1">The sequence shown here is derived from an EMBL/GenBank/DDBJ whole genome shotgun (WGS) entry which is preliminary data.</text>
</comment>
<dbReference type="PIRSF" id="PIRSF006598">
    <property type="entry name" value="UCP006598"/>
    <property type="match status" value="1"/>
</dbReference>
<evidence type="ECO:0000313" key="1">
    <source>
        <dbReference type="EMBL" id="TGC07455.1"/>
    </source>
</evidence>
<protein>
    <recommendedName>
        <fullName evidence="3">DUF2117 domain-containing protein</fullName>
    </recommendedName>
</protein>
<dbReference type="EMBL" id="PGGK01000015">
    <property type="protein sequence ID" value="TGC07455.1"/>
    <property type="molecule type" value="Genomic_DNA"/>
</dbReference>
<organism evidence="1 2">
    <name type="scientific">Methanolobus halotolerans</name>
    <dbReference type="NCBI Taxonomy" id="2052935"/>
    <lineage>
        <taxon>Archaea</taxon>
        <taxon>Methanobacteriati</taxon>
        <taxon>Methanobacteriota</taxon>
        <taxon>Stenosarchaea group</taxon>
        <taxon>Methanomicrobia</taxon>
        <taxon>Methanosarcinales</taxon>
        <taxon>Methanosarcinaceae</taxon>
        <taxon>Methanolobus</taxon>
    </lineage>
</organism>
<reference evidence="1 2" key="1">
    <citation type="submission" date="2017-11" db="EMBL/GenBank/DDBJ databases">
        <title>Isolation and Characterization of Methanogenic Archaea from Saline Meromictic Lake at Siberia.</title>
        <authorList>
            <person name="Shen Y."/>
            <person name="Huang H.-H."/>
            <person name="Lai M.-C."/>
            <person name="Chen S.-C."/>
        </authorList>
    </citation>
    <scope>NUCLEOTIDE SEQUENCE [LARGE SCALE GENOMIC DNA]</scope>
    <source>
        <strain evidence="1 2">SY-01</strain>
    </source>
</reference>
<name>A0A4E0Q325_9EURY</name>
<evidence type="ECO:0008006" key="3">
    <source>
        <dbReference type="Google" id="ProtNLM"/>
    </source>
</evidence>